<proteinExistence type="inferred from homology"/>
<evidence type="ECO:0000256" key="1">
    <source>
        <dbReference type="ARBA" id="ARBA00009683"/>
    </source>
</evidence>
<reference evidence="8 9" key="1">
    <citation type="submission" date="2019-08" db="EMBL/GenBank/DDBJ databases">
        <title>Draft genome sequencing and comparative genomics of hatchery-associated Vibrios.</title>
        <authorList>
            <person name="Kehlet-Delgado H."/>
            <person name="Mueller R.S."/>
        </authorList>
    </citation>
    <scope>NUCLEOTIDE SEQUENCE [LARGE SCALE GENOMIC DNA]</scope>
    <source>
        <strain evidence="8 9">00-78-3</strain>
    </source>
</reference>
<keyword evidence="4" id="KW-0808">Transferase</keyword>
<evidence type="ECO:0000256" key="2">
    <source>
        <dbReference type="ARBA" id="ARBA00012340"/>
    </source>
</evidence>
<dbReference type="GO" id="GO:0061579">
    <property type="term" value="F:N-acyl homoserine lactone synthase activity"/>
    <property type="evidence" value="ECO:0007669"/>
    <property type="project" value="UniProtKB-EC"/>
</dbReference>
<evidence type="ECO:0000256" key="3">
    <source>
        <dbReference type="ARBA" id="ARBA00022654"/>
    </source>
</evidence>
<dbReference type="EMBL" id="VTYN01000022">
    <property type="protein sequence ID" value="NOH49947.1"/>
    <property type="molecule type" value="Genomic_DNA"/>
</dbReference>
<comment type="caution">
    <text evidence="8">The sequence shown here is derived from an EMBL/GenBank/DDBJ whole genome shotgun (WGS) entry which is preliminary data.</text>
</comment>
<comment type="similarity">
    <text evidence="1">Belongs to the LuxM / VanM family.</text>
</comment>
<protein>
    <recommendedName>
        <fullName evidence="2">acyl-homoserine-lactone synthase</fullName>
        <ecNumber evidence="2">2.3.1.184</ecNumber>
    </recommendedName>
</protein>
<keyword evidence="5" id="KW-0949">S-adenosyl-L-methionine</keyword>
<dbReference type="AlphaFoldDB" id="A0A7Y4E340"/>
<dbReference type="GO" id="GO:0009372">
    <property type="term" value="P:quorum sensing"/>
    <property type="evidence" value="ECO:0007669"/>
    <property type="project" value="UniProtKB-KW"/>
</dbReference>
<name>A0A7Y4E340_9VIBR</name>
<dbReference type="EC" id="2.3.1.184" evidence="2"/>
<gene>
    <name evidence="8" type="ORF">F0262_18050</name>
</gene>
<dbReference type="InterPro" id="IPR035304">
    <property type="entry name" value="AHL_synthase"/>
</dbReference>
<evidence type="ECO:0000313" key="8">
    <source>
        <dbReference type="EMBL" id="NOH49947.1"/>
    </source>
</evidence>
<dbReference type="RefSeq" id="WP_171358719.1">
    <property type="nucleotide sequence ID" value="NZ_JBEWWM010000003.1"/>
</dbReference>
<dbReference type="Pfam" id="PF17327">
    <property type="entry name" value="AHL_synthase"/>
    <property type="match status" value="1"/>
</dbReference>
<dbReference type="Proteomes" id="UP000572072">
    <property type="component" value="Unassembled WGS sequence"/>
</dbReference>
<comment type="catalytic activity">
    <reaction evidence="7">
        <text>a fatty acyl-[ACP] + S-adenosyl-L-methionine = an N-acyl-L-homoserine lactone + S-methyl-5'-thioadenosine + holo-[ACP] + H(+)</text>
        <dbReference type="Rhea" id="RHEA:10096"/>
        <dbReference type="Rhea" id="RHEA-COMP:9685"/>
        <dbReference type="Rhea" id="RHEA-COMP:14125"/>
        <dbReference type="ChEBI" id="CHEBI:15378"/>
        <dbReference type="ChEBI" id="CHEBI:17509"/>
        <dbReference type="ChEBI" id="CHEBI:55474"/>
        <dbReference type="ChEBI" id="CHEBI:59789"/>
        <dbReference type="ChEBI" id="CHEBI:64479"/>
        <dbReference type="ChEBI" id="CHEBI:138651"/>
        <dbReference type="EC" id="2.3.1.184"/>
    </reaction>
</comment>
<keyword evidence="6" id="KW-0071">Autoinducer synthesis</keyword>
<organism evidence="8 9">
    <name type="scientific">Vibrio rotiferianus</name>
    <dbReference type="NCBI Taxonomy" id="190895"/>
    <lineage>
        <taxon>Bacteria</taxon>
        <taxon>Pseudomonadati</taxon>
        <taxon>Pseudomonadota</taxon>
        <taxon>Gammaproteobacteria</taxon>
        <taxon>Vibrionales</taxon>
        <taxon>Vibrionaceae</taxon>
        <taxon>Vibrio</taxon>
    </lineage>
</organism>
<evidence type="ECO:0000256" key="6">
    <source>
        <dbReference type="ARBA" id="ARBA00022929"/>
    </source>
</evidence>
<accession>A0A7Y4E340</accession>
<sequence>MAQYSTEVESSLEFHLDSRIKKERAFEAFIRLETIQGKHLIEEVCRKRISDARKIDPSLESGNLLKIITSNAYEKACLSSSLGSIAIELEALESTIHQHYPSWLDFWCDYLIYKLRKSYQGYCCPEQDPTYTYMPRVDGYYKSELVNVSSNTELVFTPYCSQPMRLADAILMSNLQTLVRKEQWYEILLDLELSQNETHFVLTVPSIDSEYRHLISSARIQCGKSLSEWLFFSHYFNNPLWHSENSNELGQLLVQQKVTSEATTSDASLQHQLHHHTLNKNAICEIIRLAISAPRSLGLYFLYLSQKRLAEVLDENQFCTAFIITQNPAMLYFYQSMSQKSYTNLAFFSSGTEQINKGMWYLPNVRRDFETTDFRSYKTKVLTEKRSQN</sequence>
<keyword evidence="3" id="KW-0673">Quorum sensing</keyword>
<evidence type="ECO:0000256" key="7">
    <source>
        <dbReference type="ARBA" id="ARBA00048576"/>
    </source>
</evidence>
<evidence type="ECO:0000256" key="5">
    <source>
        <dbReference type="ARBA" id="ARBA00022691"/>
    </source>
</evidence>
<evidence type="ECO:0000256" key="4">
    <source>
        <dbReference type="ARBA" id="ARBA00022679"/>
    </source>
</evidence>
<evidence type="ECO:0000313" key="9">
    <source>
        <dbReference type="Proteomes" id="UP000572072"/>
    </source>
</evidence>